<dbReference type="SUPFAM" id="SSF52540">
    <property type="entry name" value="P-loop containing nucleoside triphosphate hydrolases"/>
    <property type="match status" value="1"/>
</dbReference>
<keyword evidence="2" id="KW-1185">Reference proteome</keyword>
<dbReference type="RefSeq" id="WP_353397719.1">
    <property type="nucleotide sequence ID" value="NZ_BAABWU010000003.1"/>
</dbReference>
<evidence type="ECO:0000313" key="1">
    <source>
        <dbReference type="EMBL" id="GAA6195631.1"/>
    </source>
</evidence>
<protein>
    <submittedName>
        <fullName evidence="1">Uncharacterized protein</fullName>
    </submittedName>
</protein>
<sequence>MAKFILHVGDAKCGSTSIQGSLKQARASLLENGLVYETGSSGSNHIDLVRLVRPHSRGNLEESLVRGKEIVESLRATLKKDQTVLLSAENLLALPPEEFLPILRQISPEDPEIKVIAYVRAPTDMYLSYAQQALKGNRYFPKPESFHRPLDRFLSAWRDFPFVSEFWVRPFDRKRLAGGDVTEDFAGVLQELTGREIALPQTARNRSLSAEQMIVLQNLRRSVLPDHDGKLHPISGRYIRWFLQLNKVEMIGHKPALSGAACGAVAKINRGMVARLNALFPGVDMVLREGDATTWTCGADVADLLADSSPEIVSQLTSLMPHFSPELHQGMTAQARNALEALLSSDPERRRKQLRLTKQMLRDSDCVPAARVIRPKLLRVLAPD</sequence>
<comment type="caution">
    <text evidence="1">The sequence shown here is derived from an EMBL/GenBank/DDBJ whole genome shotgun (WGS) entry which is preliminary data.</text>
</comment>
<name>A0ABQ0AIC8_9RHOB</name>
<accession>A0ABQ0AIC8</accession>
<proteinExistence type="predicted"/>
<dbReference type="Proteomes" id="UP001441944">
    <property type="component" value="Unassembled WGS sequence"/>
</dbReference>
<reference evidence="1 2" key="1">
    <citation type="submission" date="2024-04" db="EMBL/GenBank/DDBJ databases">
        <title>Draft genome sequence of Pseudophaeobacter arcticus NBRC 116598.</title>
        <authorList>
            <person name="Miyakawa T."/>
            <person name="Kusuya Y."/>
            <person name="Miura T."/>
        </authorList>
    </citation>
    <scope>NUCLEOTIDE SEQUENCE [LARGE SCALE GENOMIC DNA]</scope>
    <source>
        <strain evidence="1 2">SU-CL00105</strain>
    </source>
</reference>
<gene>
    <name evidence="1" type="ORF">NBRC116598_10750</name>
</gene>
<dbReference type="EMBL" id="BAABWU010000003">
    <property type="protein sequence ID" value="GAA6195631.1"/>
    <property type="molecule type" value="Genomic_DNA"/>
</dbReference>
<dbReference type="InterPro" id="IPR027417">
    <property type="entry name" value="P-loop_NTPase"/>
</dbReference>
<evidence type="ECO:0000313" key="2">
    <source>
        <dbReference type="Proteomes" id="UP001441944"/>
    </source>
</evidence>
<dbReference type="Gene3D" id="3.40.50.300">
    <property type="entry name" value="P-loop containing nucleotide triphosphate hydrolases"/>
    <property type="match status" value="1"/>
</dbReference>
<organism evidence="1 2">
    <name type="scientific">Pseudophaeobacter arcticus</name>
    <dbReference type="NCBI Taxonomy" id="385492"/>
    <lineage>
        <taxon>Bacteria</taxon>
        <taxon>Pseudomonadati</taxon>
        <taxon>Pseudomonadota</taxon>
        <taxon>Alphaproteobacteria</taxon>
        <taxon>Rhodobacterales</taxon>
        <taxon>Paracoccaceae</taxon>
        <taxon>Pseudophaeobacter</taxon>
    </lineage>
</organism>